<gene>
    <name evidence="2" type="ORF">COB13_15690</name>
</gene>
<dbReference type="EMBL" id="NVUS01000029">
    <property type="protein sequence ID" value="PCI97506.1"/>
    <property type="molecule type" value="Genomic_DNA"/>
</dbReference>
<feature type="domain" description="Glyoxalase-like" evidence="1">
    <location>
        <begin position="3"/>
        <end position="69"/>
    </location>
</feature>
<proteinExistence type="predicted"/>
<dbReference type="InterPro" id="IPR029068">
    <property type="entry name" value="Glyas_Bleomycin-R_OHBP_Dase"/>
</dbReference>
<reference evidence="2" key="2">
    <citation type="journal article" date="2018" name="ISME J.">
        <title>A dynamic microbial community with high functional redundancy inhabits the cold, oxic subseafloor aquifer.</title>
        <authorList>
            <person name="Tully B.J."/>
            <person name="Wheat C.G."/>
            <person name="Glazer B.T."/>
            <person name="Huber J.A."/>
        </authorList>
    </citation>
    <scope>NUCLEOTIDE SEQUENCE</scope>
    <source>
        <strain evidence="2">NORP83</strain>
    </source>
</reference>
<dbReference type="Pfam" id="PF13468">
    <property type="entry name" value="Glyoxalase_3"/>
    <property type="match status" value="1"/>
</dbReference>
<evidence type="ECO:0000259" key="1">
    <source>
        <dbReference type="Pfam" id="PF13468"/>
    </source>
</evidence>
<dbReference type="AlphaFoldDB" id="A0A2A4YRS1"/>
<comment type="caution">
    <text evidence="2">The sequence shown here is derived from an EMBL/GenBank/DDBJ whole genome shotgun (WGS) entry which is preliminary data.</text>
</comment>
<evidence type="ECO:0000313" key="2">
    <source>
        <dbReference type="EMBL" id="PCI97506.1"/>
    </source>
</evidence>
<sequence>MEIDHLVICVTAPEKLVKILCDFGLTEGEPNSHFGQGTSNHRFYFDNIYLEFLYLDDVQAAQSATTKPTRIYERVTDKTGNVSPFGICFFKDKIAPKDSGFDFNIFPNWQYKPKFLPSPLKIDIFDAPASEPMYFFLDFISSSTHEKHKKFKHKIGFKNITNIRYLTPNHRLDSTIKTYISEQNLLEYVANDAFAFQLEFDGGTQGKTHDFRPDFPLIFNW</sequence>
<protein>
    <submittedName>
        <fullName evidence="2">Glyoxalase-like domain protein</fullName>
    </submittedName>
</protein>
<dbReference type="Gene3D" id="3.10.180.10">
    <property type="entry name" value="2,3-Dihydroxybiphenyl 1,2-Dioxygenase, domain 1"/>
    <property type="match status" value="1"/>
</dbReference>
<organism evidence="2">
    <name type="scientific">OCS116 cluster bacterium</name>
    <dbReference type="NCBI Taxonomy" id="2030921"/>
    <lineage>
        <taxon>Bacteria</taxon>
        <taxon>Pseudomonadati</taxon>
        <taxon>Pseudomonadota</taxon>
        <taxon>Alphaproteobacteria</taxon>
        <taxon>OCS116 cluster</taxon>
    </lineage>
</organism>
<dbReference type="InterPro" id="IPR025870">
    <property type="entry name" value="Glyoxalase-like_dom"/>
</dbReference>
<reference key="1">
    <citation type="submission" date="2017-08" db="EMBL/GenBank/DDBJ databases">
        <title>A dynamic microbial community with high functional redundancy inhabits the cold, oxic subseafloor aquifer.</title>
        <authorList>
            <person name="Tully B.J."/>
            <person name="Wheat C.G."/>
            <person name="Glazer B.T."/>
            <person name="Huber J.A."/>
        </authorList>
    </citation>
    <scope>NUCLEOTIDE SEQUENCE [LARGE SCALE GENOMIC DNA]</scope>
</reference>
<name>A0A2A4YRS1_9PROT</name>
<accession>A0A2A4YRS1</accession>